<dbReference type="Proteomes" id="UP000886758">
    <property type="component" value="Unassembled WGS sequence"/>
</dbReference>
<organism evidence="2 3">
    <name type="scientific">Candidatus Pelethenecus faecipullorum</name>
    <dbReference type="NCBI Taxonomy" id="2840900"/>
    <lineage>
        <taxon>Bacteria</taxon>
        <taxon>Bacillati</taxon>
        <taxon>Mycoplasmatota</taxon>
        <taxon>Mollicutes</taxon>
        <taxon>Candidatus Pelethenecus</taxon>
    </lineage>
</organism>
<dbReference type="AlphaFoldDB" id="A0A9D1GQT0"/>
<dbReference type="Pfam" id="PF00583">
    <property type="entry name" value="Acetyltransf_1"/>
    <property type="match status" value="1"/>
</dbReference>
<sequence length="154" mass="18181">MLPKKKEYRFLSLRQIPSIKYEAAQWFENQWKVSKEAYLKEMDAYLKGKTEYGWYLCMDGKKIIGGLGVIENDFHKRKDLTPNICAVYVEESYRCQGIAGMLLKRVVSDLKSKQITPVYLLTDTVGFYERYGFEFLCMVQNENEPGMSRMYIHR</sequence>
<evidence type="ECO:0000259" key="1">
    <source>
        <dbReference type="PROSITE" id="PS51186"/>
    </source>
</evidence>
<dbReference type="InterPro" id="IPR000182">
    <property type="entry name" value="GNAT_dom"/>
</dbReference>
<comment type="caution">
    <text evidence="2">The sequence shown here is derived from an EMBL/GenBank/DDBJ whole genome shotgun (WGS) entry which is preliminary data.</text>
</comment>
<dbReference type="CDD" id="cd04301">
    <property type="entry name" value="NAT_SF"/>
    <property type="match status" value="1"/>
</dbReference>
<dbReference type="InterPro" id="IPR016181">
    <property type="entry name" value="Acyl_CoA_acyltransferase"/>
</dbReference>
<dbReference type="GO" id="GO:0016747">
    <property type="term" value="F:acyltransferase activity, transferring groups other than amino-acyl groups"/>
    <property type="evidence" value="ECO:0007669"/>
    <property type="project" value="InterPro"/>
</dbReference>
<name>A0A9D1GQT0_9MOLU</name>
<protein>
    <submittedName>
        <fullName evidence="2">GNAT family N-acetyltransferase</fullName>
    </submittedName>
</protein>
<reference evidence="2" key="1">
    <citation type="submission" date="2020-10" db="EMBL/GenBank/DDBJ databases">
        <authorList>
            <person name="Gilroy R."/>
        </authorList>
    </citation>
    <scope>NUCLEOTIDE SEQUENCE</scope>
    <source>
        <strain evidence="2">ChiW17-6978</strain>
    </source>
</reference>
<dbReference type="Gene3D" id="3.40.630.30">
    <property type="match status" value="1"/>
</dbReference>
<reference evidence="2" key="2">
    <citation type="journal article" date="2021" name="PeerJ">
        <title>Extensive microbial diversity within the chicken gut microbiome revealed by metagenomics and culture.</title>
        <authorList>
            <person name="Gilroy R."/>
            <person name="Ravi A."/>
            <person name="Getino M."/>
            <person name="Pursley I."/>
            <person name="Horton D.L."/>
            <person name="Alikhan N.F."/>
            <person name="Baker D."/>
            <person name="Gharbi K."/>
            <person name="Hall N."/>
            <person name="Watson M."/>
            <person name="Adriaenssens E.M."/>
            <person name="Foster-Nyarko E."/>
            <person name="Jarju S."/>
            <person name="Secka A."/>
            <person name="Antonio M."/>
            <person name="Oren A."/>
            <person name="Chaudhuri R.R."/>
            <person name="La Ragione R."/>
            <person name="Hildebrand F."/>
            <person name="Pallen M.J."/>
        </authorList>
    </citation>
    <scope>NUCLEOTIDE SEQUENCE</scope>
    <source>
        <strain evidence="2">ChiW17-6978</strain>
    </source>
</reference>
<gene>
    <name evidence="2" type="ORF">IAD46_04005</name>
</gene>
<proteinExistence type="predicted"/>
<dbReference type="EMBL" id="DVLF01000121">
    <property type="protein sequence ID" value="HIT50172.1"/>
    <property type="molecule type" value="Genomic_DNA"/>
</dbReference>
<dbReference type="SUPFAM" id="SSF55729">
    <property type="entry name" value="Acyl-CoA N-acyltransferases (Nat)"/>
    <property type="match status" value="1"/>
</dbReference>
<dbReference type="PROSITE" id="PS51186">
    <property type="entry name" value="GNAT"/>
    <property type="match status" value="1"/>
</dbReference>
<evidence type="ECO:0000313" key="3">
    <source>
        <dbReference type="Proteomes" id="UP000886758"/>
    </source>
</evidence>
<feature type="domain" description="N-acetyltransferase" evidence="1">
    <location>
        <begin position="11"/>
        <end position="154"/>
    </location>
</feature>
<accession>A0A9D1GQT0</accession>
<evidence type="ECO:0000313" key="2">
    <source>
        <dbReference type="EMBL" id="HIT50172.1"/>
    </source>
</evidence>